<dbReference type="Proteomes" id="UP000030645">
    <property type="component" value="Unassembled WGS sequence"/>
</dbReference>
<sequence length="103" mass="11619">MHYHARSYILFFLALHLRNTRETFFSQLLAFSNFGTDIKDEEKQEQLRKLAEISLMDLTILSNTILFTSLLLRGITLPFLGLDLRAGLSAGSAIATTCRVLAL</sequence>
<dbReference type="EMBL" id="KE345504">
    <property type="protein sequence ID" value="EXC04745.1"/>
    <property type="molecule type" value="Genomic_DNA"/>
</dbReference>
<accession>W9RR89</accession>
<name>W9RR89_9ROSA</name>
<protein>
    <submittedName>
        <fullName evidence="1">Uncharacterized protein</fullName>
    </submittedName>
</protein>
<dbReference type="AlphaFoldDB" id="W9RR89"/>
<evidence type="ECO:0000313" key="1">
    <source>
        <dbReference type="EMBL" id="EXC04745.1"/>
    </source>
</evidence>
<organism evidence="1 2">
    <name type="scientific">Morus notabilis</name>
    <dbReference type="NCBI Taxonomy" id="981085"/>
    <lineage>
        <taxon>Eukaryota</taxon>
        <taxon>Viridiplantae</taxon>
        <taxon>Streptophyta</taxon>
        <taxon>Embryophyta</taxon>
        <taxon>Tracheophyta</taxon>
        <taxon>Spermatophyta</taxon>
        <taxon>Magnoliopsida</taxon>
        <taxon>eudicotyledons</taxon>
        <taxon>Gunneridae</taxon>
        <taxon>Pentapetalae</taxon>
        <taxon>rosids</taxon>
        <taxon>fabids</taxon>
        <taxon>Rosales</taxon>
        <taxon>Moraceae</taxon>
        <taxon>Moreae</taxon>
        <taxon>Morus</taxon>
    </lineage>
</organism>
<evidence type="ECO:0000313" key="2">
    <source>
        <dbReference type="Proteomes" id="UP000030645"/>
    </source>
</evidence>
<gene>
    <name evidence="1" type="ORF">L484_003453</name>
</gene>
<reference evidence="2" key="1">
    <citation type="submission" date="2013-01" db="EMBL/GenBank/DDBJ databases">
        <title>Draft Genome Sequence of a Mulberry Tree, Morus notabilis C.K. Schneid.</title>
        <authorList>
            <person name="He N."/>
            <person name="Zhao S."/>
        </authorList>
    </citation>
    <scope>NUCLEOTIDE SEQUENCE</scope>
</reference>
<proteinExistence type="predicted"/>
<keyword evidence="2" id="KW-1185">Reference proteome</keyword>